<evidence type="ECO:0000313" key="2">
    <source>
        <dbReference type="EMBL" id="SFL66419.1"/>
    </source>
</evidence>
<keyword evidence="1" id="KW-0472">Membrane</keyword>
<keyword evidence="3" id="KW-1185">Reference proteome</keyword>
<reference evidence="2 3" key="1">
    <citation type="submission" date="2016-10" db="EMBL/GenBank/DDBJ databases">
        <authorList>
            <person name="de Groot N.N."/>
        </authorList>
    </citation>
    <scope>NUCLEOTIDE SEQUENCE [LARGE SCALE GENOMIC DNA]</scope>
    <source>
        <strain evidence="2 3">DSM 15283</strain>
    </source>
</reference>
<name>A0A1I4JIL5_9RHOB</name>
<keyword evidence="1" id="KW-0812">Transmembrane</keyword>
<dbReference type="EMBL" id="FOTQ01000001">
    <property type="protein sequence ID" value="SFL66419.1"/>
    <property type="molecule type" value="Genomic_DNA"/>
</dbReference>
<dbReference type="RefSeq" id="WP_093091490.1">
    <property type="nucleotide sequence ID" value="NZ_FOTQ01000001.1"/>
</dbReference>
<dbReference type="OrthoDB" id="7875686at2"/>
<sequence length="62" mass="6967">MNEQFQTPKGTRFLGLTMLALAVMDFSGAIDPAFKTPVRVTMVLCAIASVTWFLLAVMRFRR</sequence>
<feature type="transmembrane region" description="Helical" evidence="1">
    <location>
        <begin position="39"/>
        <end position="58"/>
    </location>
</feature>
<dbReference type="AlphaFoldDB" id="A0A1I4JIL5"/>
<dbReference type="Proteomes" id="UP000199144">
    <property type="component" value="Unassembled WGS sequence"/>
</dbReference>
<keyword evidence="1" id="KW-1133">Transmembrane helix</keyword>
<gene>
    <name evidence="2" type="ORF">SAMN04488042_1011041</name>
</gene>
<evidence type="ECO:0000313" key="3">
    <source>
        <dbReference type="Proteomes" id="UP000199144"/>
    </source>
</evidence>
<dbReference type="STRING" id="254406.SAMN04488042_1011041"/>
<organism evidence="2 3">
    <name type="scientific">Shimia aestuarii</name>
    <dbReference type="NCBI Taxonomy" id="254406"/>
    <lineage>
        <taxon>Bacteria</taxon>
        <taxon>Pseudomonadati</taxon>
        <taxon>Pseudomonadota</taxon>
        <taxon>Alphaproteobacteria</taxon>
        <taxon>Rhodobacterales</taxon>
        <taxon>Roseobacteraceae</taxon>
    </lineage>
</organism>
<evidence type="ECO:0000256" key="1">
    <source>
        <dbReference type="SAM" id="Phobius"/>
    </source>
</evidence>
<accession>A0A1I4JIL5</accession>
<protein>
    <submittedName>
        <fullName evidence="2">Uncharacterized protein</fullName>
    </submittedName>
</protein>
<proteinExistence type="predicted"/>